<dbReference type="EMBL" id="JAVRJZ010000001">
    <property type="protein sequence ID" value="KAK2726741.1"/>
    <property type="molecule type" value="Genomic_DNA"/>
</dbReference>
<gene>
    <name evidence="2" type="ORF">QYM36_007545</name>
</gene>
<dbReference type="AlphaFoldDB" id="A0AA88IH45"/>
<feature type="region of interest" description="Disordered" evidence="1">
    <location>
        <begin position="40"/>
        <end position="83"/>
    </location>
</feature>
<reference evidence="2" key="1">
    <citation type="submission" date="2023-07" db="EMBL/GenBank/DDBJ databases">
        <title>Chromosome-level genome assembly of Artemia franciscana.</title>
        <authorList>
            <person name="Jo E."/>
        </authorList>
    </citation>
    <scope>NUCLEOTIDE SEQUENCE</scope>
    <source>
        <tissue evidence="2">Whole body</tissue>
    </source>
</reference>
<name>A0AA88IH45_ARTSF</name>
<accession>A0AA88IH45</accession>
<sequence length="83" mass="8769">MIKIFDVAAEAAGCLNGGQMKDVSKKVSTEAAAAFQGVQPSASNYQNGRPDYAPPPYKYDVKNSDISEAPPNPKQDGTPYGFG</sequence>
<evidence type="ECO:0000313" key="3">
    <source>
        <dbReference type="Proteomes" id="UP001187531"/>
    </source>
</evidence>
<proteinExistence type="predicted"/>
<evidence type="ECO:0000313" key="2">
    <source>
        <dbReference type="EMBL" id="KAK2726741.1"/>
    </source>
</evidence>
<organism evidence="2 3">
    <name type="scientific">Artemia franciscana</name>
    <name type="common">Brine shrimp</name>
    <name type="synonym">Artemia sanfranciscana</name>
    <dbReference type="NCBI Taxonomy" id="6661"/>
    <lineage>
        <taxon>Eukaryota</taxon>
        <taxon>Metazoa</taxon>
        <taxon>Ecdysozoa</taxon>
        <taxon>Arthropoda</taxon>
        <taxon>Crustacea</taxon>
        <taxon>Branchiopoda</taxon>
        <taxon>Anostraca</taxon>
        <taxon>Artemiidae</taxon>
        <taxon>Artemia</taxon>
    </lineage>
</organism>
<comment type="caution">
    <text evidence="2">The sequence shown here is derived from an EMBL/GenBank/DDBJ whole genome shotgun (WGS) entry which is preliminary data.</text>
</comment>
<dbReference type="Proteomes" id="UP001187531">
    <property type="component" value="Unassembled WGS sequence"/>
</dbReference>
<protein>
    <submittedName>
        <fullName evidence="2">Uncharacterized protein</fullName>
    </submittedName>
</protein>
<evidence type="ECO:0000256" key="1">
    <source>
        <dbReference type="SAM" id="MobiDB-lite"/>
    </source>
</evidence>
<keyword evidence="3" id="KW-1185">Reference proteome</keyword>